<protein>
    <recommendedName>
        <fullName evidence="5">Lytic polysaccharide monooxygenase</fullName>
    </recommendedName>
</protein>
<dbReference type="PANTHER" id="PTHR36182">
    <property type="entry name" value="PROTEIN, PUTATIVE (AFU_ORTHOLOGUE AFUA_6G10930)-RELATED"/>
    <property type="match status" value="1"/>
</dbReference>
<evidence type="ECO:0000256" key="1">
    <source>
        <dbReference type="SAM" id="MobiDB-lite"/>
    </source>
</evidence>
<evidence type="ECO:0000313" key="3">
    <source>
        <dbReference type="EMBL" id="USW48386.1"/>
    </source>
</evidence>
<keyword evidence="2" id="KW-0732">Signal</keyword>
<dbReference type="EMBL" id="CP099418">
    <property type="protein sequence ID" value="USW48386.1"/>
    <property type="molecule type" value="Genomic_DNA"/>
</dbReference>
<gene>
    <name evidence="3" type="ORF">Slin15195_G017050</name>
</gene>
<name>A0A9Q9APD1_9PEZI</name>
<feature type="compositionally biased region" description="Polar residues" evidence="1">
    <location>
        <begin position="454"/>
        <end position="468"/>
    </location>
</feature>
<proteinExistence type="predicted"/>
<evidence type="ECO:0000313" key="4">
    <source>
        <dbReference type="Proteomes" id="UP001056384"/>
    </source>
</evidence>
<evidence type="ECO:0008006" key="5">
    <source>
        <dbReference type="Google" id="ProtNLM"/>
    </source>
</evidence>
<accession>A0A9Q9APD1</accession>
<feature type="region of interest" description="Disordered" evidence="1">
    <location>
        <begin position="365"/>
        <end position="387"/>
    </location>
</feature>
<feature type="region of interest" description="Disordered" evidence="1">
    <location>
        <begin position="451"/>
        <end position="472"/>
    </location>
</feature>
<dbReference type="Proteomes" id="UP001056384">
    <property type="component" value="Chromosome 1"/>
</dbReference>
<evidence type="ECO:0000256" key="2">
    <source>
        <dbReference type="SAM" id="SignalP"/>
    </source>
</evidence>
<feature type="chain" id="PRO_5040449423" description="Lytic polysaccharide monooxygenase" evidence="2">
    <location>
        <begin position="26"/>
        <end position="508"/>
    </location>
</feature>
<reference evidence="3" key="1">
    <citation type="submission" date="2022-06" db="EMBL/GenBank/DDBJ databases">
        <title>Complete genome sequences of two strains of the flax pathogen Septoria linicola.</title>
        <authorList>
            <person name="Lapalu N."/>
            <person name="Simon A."/>
            <person name="Demenou B."/>
            <person name="Paumier D."/>
            <person name="Guillot M.-P."/>
            <person name="Gout L."/>
            <person name="Valade R."/>
        </authorList>
    </citation>
    <scope>NUCLEOTIDE SEQUENCE</scope>
    <source>
        <strain evidence="3">SE15195</strain>
    </source>
</reference>
<sequence>MARLQELTGSWLLCGFLLWPTLGVAHMEMSWPWPLHSKYDPQNDYTTIDYSMTAPLSPDGSNFPCKGYQNGRPFRPVTTYTPGSAYNITLAGSATHSGGSCQLSLSYDNGATFRVIQSMIGGCPLTSTYDFTIPSHVPSGEALLSWTWQNNEGNREFYQNCAQVTIESSVSRRRKRQSSSSFEGLPFIWKANLEGINDCTTTEGEDPVYPNPGPAVVYAGGLSASSAATEGTCDWPTPYGLTYEDLGDSALDPGAGDVSSYDSKLLAAHSPPADPIVASTTPEVAVSTSAHWTSTTASPTRPALDDSATELVGRSASITPTPSARDFAPKKLVSVLDQSTVTVTADCESTVTVTISTTFPAPTMLTTTRRTSSGPNTTPQPTAVSRPPYATGDVNAAYLPCVPGTFLCTSRTTYLTCNYNDGSLDSEETWVYADRYQQSVAAGMECLPMLAPSPASSGNTSQQDSTPDGQYRDDRYVRARPEGDCAVDGSLQCTYGGEQFSICDHGGW</sequence>
<feature type="signal peptide" evidence="2">
    <location>
        <begin position="1"/>
        <end position="25"/>
    </location>
</feature>
<organism evidence="3 4">
    <name type="scientific">Septoria linicola</name>
    <dbReference type="NCBI Taxonomy" id="215465"/>
    <lineage>
        <taxon>Eukaryota</taxon>
        <taxon>Fungi</taxon>
        <taxon>Dikarya</taxon>
        <taxon>Ascomycota</taxon>
        <taxon>Pezizomycotina</taxon>
        <taxon>Dothideomycetes</taxon>
        <taxon>Dothideomycetidae</taxon>
        <taxon>Mycosphaerellales</taxon>
        <taxon>Mycosphaerellaceae</taxon>
        <taxon>Septoria</taxon>
    </lineage>
</organism>
<feature type="compositionally biased region" description="Polar residues" evidence="1">
    <location>
        <begin position="369"/>
        <end position="383"/>
    </location>
</feature>
<dbReference type="PANTHER" id="PTHR36182:SF1">
    <property type="entry name" value="PROTEIN, PUTATIVE (AFU_ORTHOLOGUE AFUA_6G10930)-RELATED"/>
    <property type="match status" value="1"/>
</dbReference>
<dbReference type="Gene3D" id="2.70.50.70">
    <property type="match status" value="1"/>
</dbReference>
<keyword evidence="4" id="KW-1185">Reference proteome</keyword>
<dbReference type="OrthoDB" id="2342176at2759"/>
<dbReference type="AlphaFoldDB" id="A0A9Q9APD1"/>